<dbReference type="SUPFAM" id="SSF159941">
    <property type="entry name" value="MM3350-like"/>
    <property type="match status" value="1"/>
</dbReference>
<reference evidence="3" key="2">
    <citation type="submission" date="2022-10" db="EMBL/GenBank/DDBJ databases">
        <title>Comparative genomic analysis and in-vitro probiotic properties of the potential probiotic L. chiayiensis AACE 3.</title>
        <authorList>
            <person name="Kang X."/>
        </authorList>
    </citation>
    <scope>NUCLEOTIDE SEQUENCE</scope>
    <source>
        <strain evidence="3">AACE 3</strain>
    </source>
</reference>
<evidence type="ECO:0000259" key="1">
    <source>
        <dbReference type="Pfam" id="PF07929"/>
    </source>
</evidence>
<proteinExistence type="predicted"/>
<evidence type="ECO:0000313" key="2">
    <source>
        <dbReference type="EMBL" id="RXT30638.1"/>
    </source>
</evidence>
<name>A0A4Q1UI11_9LACO</name>
<dbReference type="RefSeq" id="WP_129300581.1">
    <property type="nucleotide sequence ID" value="NZ_CP074378.1"/>
</dbReference>
<dbReference type="PANTHER" id="PTHR41878">
    <property type="entry name" value="LEXA REPRESSOR-RELATED"/>
    <property type="match status" value="1"/>
</dbReference>
<evidence type="ECO:0000313" key="5">
    <source>
        <dbReference type="Proteomes" id="UP001164790"/>
    </source>
</evidence>
<accession>A0A4Q1UI11</accession>
<gene>
    <name evidence="2" type="ORF">BVJ53_00015</name>
    <name evidence="3" type="ORF">OFW50_13200</name>
</gene>
<sequence>MATGQYLQLKITLKDTHPPVWRRVLIPDDMRLDKLHLVIQVLFGWENAHLHQFWNTQARDLFFVPSFDEDFMGDEELESDVKALDELEFGNLIYQYDFGDDWQHQIHLEKIIEADTTAVPFVPYCLTGRGANFEEDSRRDDGMRGDEFNRDKINATLKKMFPQSKKSRKKASAKTKAVPAKIDPALAKLAEILKEEDTLKAIVNKKNKAFLIELMNQPVAGATILKLVELLLETHPPKR</sequence>
<organism evidence="2 4">
    <name type="scientific">Lacticaseibacillus chiayiensis</name>
    <dbReference type="NCBI Taxonomy" id="2100821"/>
    <lineage>
        <taxon>Bacteria</taxon>
        <taxon>Bacillati</taxon>
        <taxon>Bacillota</taxon>
        <taxon>Bacilli</taxon>
        <taxon>Lactobacillales</taxon>
        <taxon>Lactobacillaceae</taxon>
        <taxon>Lacticaseibacillus</taxon>
    </lineage>
</organism>
<reference evidence="2 4" key="1">
    <citation type="submission" date="2017-01" db="EMBL/GenBank/DDBJ databases">
        <title>Lactobacillus chiayiensis sp. nov., a lactic acid bacterium isolated from compost.</title>
        <authorList>
            <person name="Huang C.-H."/>
        </authorList>
    </citation>
    <scope>NUCLEOTIDE SEQUENCE [LARGE SCALE GENOMIC DNA]</scope>
    <source>
        <strain evidence="2">Chh01</strain>
        <strain evidence="4">chh01</strain>
    </source>
</reference>
<protein>
    <submittedName>
        <fullName evidence="3">Plasmid pRiA4b ORF-3 family protein</fullName>
    </submittedName>
</protein>
<dbReference type="Pfam" id="PF07929">
    <property type="entry name" value="PRiA4_ORF3"/>
    <property type="match status" value="1"/>
</dbReference>
<evidence type="ECO:0000313" key="4">
    <source>
        <dbReference type="Proteomes" id="UP000290475"/>
    </source>
</evidence>
<dbReference type="EMBL" id="MSSM01000001">
    <property type="protein sequence ID" value="RXT30638.1"/>
    <property type="molecule type" value="Genomic_DNA"/>
</dbReference>
<evidence type="ECO:0000313" key="3">
    <source>
        <dbReference type="EMBL" id="UYN56402.1"/>
    </source>
</evidence>
<dbReference type="Proteomes" id="UP001164790">
    <property type="component" value="Chromosome"/>
</dbReference>
<dbReference type="AlphaFoldDB" id="A0A4Q1UI11"/>
<feature type="domain" description="Plasmid pRiA4b Orf3-like" evidence="1">
    <location>
        <begin position="6"/>
        <end position="137"/>
    </location>
</feature>
<dbReference type="EMBL" id="CP107523">
    <property type="protein sequence ID" value="UYN56402.1"/>
    <property type="molecule type" value="Genomic_DNA"/>
</dbReference>
<dbReference type="InterPro" id="IPR024047">
    <property type="entry name" value="MM3350-like_sf"/>
</dbReference>
<dbReference type="PANTHER" id="PTHR41878:SF1">
    <property type="entry name" value="TNPR PROTEIN"/>
    <property type="match status" value="1"/>
</dbReference>
<dbReference type="Proteomes" id="UP000290475">
    <property type="component" value="Unassembled WGS sequence"/>
</dbReference>
<keyword evidence="5" id="KW-1185">Reference proteome</keyword>
<dbReference type="InterPro" id="IPR012912">
    <property type="entry name" value="Plasmid_pRiA4b_Orf3-like"/>
</dbReference>
<dbReference type="Gene3D" id="3.10.290.30">
    <property type="entry name" value="MM3350-like"/>
    <property type="match status" value="1"/>
</dbReference>